<protein>
    <recommendedName>
        <fullName evidence="3">4Fe-4S Wbl-type domain-containing protein</fullName>
    </recommendedName>
</protein>
<evidence type="ECO:0000313" key="1">
    <source>
        <dbReference type="EMBL" id="MFC6081072.1"/>
    </source>
</evidence>
<evidence type="ECO:0000313" key="2">
    <source>
        <dbReference type="Proteomes" id="UP001596137"/>
    </source>
</evidence>
<comment type="caution">
    <text evidence="1">The sequence shown here is derived from an EMBL/GenBank/DDBJ whole genome shotgun (WGS) entry which is preliminary data.</text>
</comment>
<dbReference type="Proteomes" id="UP001596137">
    <property type="component" value="Unassembled WGS sequence"/>
</dbReference>
<name>A0ABW1NG73_9ACTN</name>
<organism evidence="1 2">
    <name type="scientific">Sphaerisporangium aureirubrum</name>
    <dbReference type="NCBI Taxonomy" id="1544736"/>
    <lineage>
        <taxon>Bacteria</taxon>
        <taxon>Bacillati</taxon>
        <taxon>Actinomycetota</taxon>
        <taxon>Actinomycetes</taxon>
        <taxon>Streptosporangiales</taxon>
        <taxon>Streptosporangiaceae</taxon>
        <taxon>Sphaerisporangium</taxon>
    </lineage>
</organism>
<sequence>MSGLLHRLPLMDEKTGLRHGPIRWPDGKPPPISGCRWCGATPGDIPPDGVECQAYEPPTETQRIARTKAHARAGLLDYTRRELGVAT</sequence>
<evidence type="ECO:0008006" key="3">
    <source>
        <dbReference type="Google" id="ProtNLM"/>
    </source>
</evidence>
<keyword evidence="2" id="KW-1185">Reference proteome</keyword>
<accession>A0ABW1NG73</accession>
<reference evidence="2" key="1">
    <citation type="journal article" date="2019" name="Int. J. Syst. Evol. Microbiol.">
        <title>The Global Catalogue of Microorganisms (GCM) 10K type strain sequencing project: providing services to taxonomists for standard genome sequencing and annotation.</title>
        <authorList>
            <consortium name="The Broad Institute Genomics Platform"/>
            <consortium name="The Broad Institute Genome Sequencing Center for Infectious Disease"/>
            <person name="Wu L."/>
            <person name="Ma J."/>
        </authorList>
    </citation>
    <scope>NUCLEOTIDE SEQUENCE [LARGE SCALE GENOMIC DNA]</scope>
    <source>
        <strain evidence="2">JCM 30346</strain>
    </source>
</reference>
<dbReference type="RefSeq" id="WP_380748513.1">
    <property type="nucleotide sequence ID" value="NZ_JBHSRF010000007.1"/>
</dbReference>
<proteinExistence type="predicted"/>
<gene>
    <name evidence="1" type="ORF">ACFP1K_07855</name>
</gene>
<dbReference type="EMBL" id="JBHSRF010000007">
    <property type="protein sequence ID" value="MFC6081072.1"/>
    <property type="molecule type" value="Genomic_DNA"/>
</dbReference>